<evidence type="ECO:0000313" key="2">
    <source>
        <dbReference type="EMBL" id="KZM70253.1"/>
    </source>
</evidence>
<proteinExistence type="predicted"/>
<organism evidence="2 3">
    <name type="scientific">Nocardia terpenica</name>
    <dbReference type="NCBI Taxonomy" id="455432"/>
    <lineage>
        <taxon>Bacteria</taxon>
        <taxon>Bacillati</taxon>
        <taxon>Actinomycetota</taxon>
        <taxon>Actinomycetes</taxon>
        <taxon>Mycobacteriales</taxon>
        <taxon>Nocardiaceae</taxon>
        <taxon>Nocardia</taxon>
    </lineage>
</organism>
<feature type="domain" description="Rv3651-like N-terminal" evidence="1">
    <location>
        <begin position="8"/>
        <end position="93"/>
    </location>
</feature>
<dbReference type="RefSeq" id="WP_067578654.1">
    <property type="nucleotide sequence ID" value="NZ_JABMCZ010000003.1"/>
</dbReference>
<reference evidence="2 3" key="1">
    <citation type="submission" date="2016-04" db="EMBL/GenBank/DDBJ databases">
        <authorList>
            <person name="Evans L.H."/>
            <person name="Alamgir A."/>
            <person name="Owens N."/>
            <person name="Weber N.D."/>
            <person name="Virtaneva K."/>
            <person name="Barbian K."/>
            <person name="Babar A."/>
            <person name="Rosenke K."/>
        </authorList>
    </citation>
    <scope>NUCLEOTIDE SEQUENCE [LARGE SCALE GENOMIC DNA]</scope>
    <source>
        <strain evidence="2 3">IFM 0406</strain>
    </source>
</reference>
<dbReference type="InterPro" id="IPR041458">
    <property type="entry name" value="Rv3651-like_N"/>
</dbReference>
<accession>A0A164JBY2</accession>
<keyword evidence="3" id="KW-1185">Reference proteome</keyword>
<dbReference type="OrthoDB" id="4438637at2"/>
<gene>
    <name evidence="2" type="ORF">AWN90_06835</name>
</gene>
<dbReference type="EMBL" id="LWGR01000016">
    <property type="protein sequence ID" value="KZM70253.1"/>
    <property type="molecule type" value="Genomic_DNA"/>
</dbReference>
<comment type="caution">
    <text evidence="2">The sequence shown here is derived from an EMBL/GenBank/DDBJ whole genome shotgun (WGS) entry which is preliminary data.</text>
</comment>
<dbReference type="Proteomes" id="UP000076512">
    <property type="component" value="Unassembled WGS sequence"/>
</dbReference>
<evidence type="ECO:0000259" key="1">
    <source>
        <dbReference type="Pfam" id="PF18007"/>
    </source>
</evidence>
<dbReference type="Pfam" id="PF18007">
    <property type="entry name" value="Rv3651-like_N"/>
    <property type="match status" value="1"/>
</dbReference>
<dbReference type="STRING" id="455432.AWN90_06835"/>
<name>A0A164JBY2_9NOCA</name>
<dbReference type="AlphaFoldDB" id="A0A164JBY2"/>
<sequence>MAEPAINLLIETMNSQPTILSEGGQEWNFRRPSNSLRGAALHLVEHLVTEVRRQGKTVQRQVDAPASTVVGPTIAAAPVLGPESAQGNVVFAVTLAGTAGQAEKRAAETAAWEWEIGLENLPPRLWLDERFLDLTKTAQDFRDRIVFGPVDFFRPLARLRDVIHIWQHLRTVQVGDISSGRFPVRTSGGDLRQIRWAQRCVETDAGPRVRGVCWDVTAVTDSMDVHIDQVEMMLSDKLLHLQDAYAAVGDITHLNAPVIVKWLTPYIPTIGHGVSTGQTPAIHPDTLAKIPGWLEAIKKGPVTDVGMTRRGGGGWLQVVFHADLLDAAAFPNLGIIIVYPGDVSVVAADLGAAEQQP</sequence>
<protein>
    <recommendedName>
        <fullName evidence="1">Rv3651-like N-terminal domain-containing protein</fullName>
    </recommendedName>
</protein>
<evidence type="ECO:0000313" key="3">
    <source>
        <dbReference type="Proteomes" id="UP000076512"/>
    </source>
</evidence>